<reference evidence="2 3" key="1">
    <citation type="submission" date="2016-10" db="EMBL/GenBank/DDBJ databases">
        <title>Draft genome sequence of Coniochaeta ligniaria NRRL30616, a lignocellulolytic fungus for bioabatement of inhibitors in plant biomass hydrolysates.</title>
        <authorList>
            <consortium name="DOE Joint Genome Institute"/>
            <person name="Jimenez D.J."/>
            <person name="Hector R.E."/>
            <person name="Riley R."/>
            <person name="Sun H."/>
            <person name="Grigoriev I.V."/>
            <person name="Van Elsas J.D."/>
            <person name="Nichols N.N."/>
        </authorList>
    </citation>
    <scope>NUCLEOTIDE SEQUENCE [LARGE SCALE GENOMIC DNA]</scope>
    <source>
        <strain evidence="2 3">NRRL 30616</strain>
    </source>
</reference>
<proteinExistence type="predicted"/>
<organism evidence="2 3">
    <name type="scientific">Coniochaeta ligniaria NRRL 30616</name>
    <dbReference type="NCBI Taxonomy" id="1408157"/>
    <lineage>
        <taxon>Eukaryota</taxon>
        <taxon>Fungi</taxon>
        <taxon>Dikarya</taxon>
        <taxon>Ascomycota</taxon>
        <taxon>Pezizomycotina</taxon>
        <taxon>Sordariomycetes</taxon>
        <taxon>Sordariomycetidae</taxon>
        <taxon>Coniochaetales</taxon>
        <taxon>Coniochaetaceae</taxon>
        <taxon>Coniochaeta</taxon>
    </lineage>
</organism>
<feature type="region of interest" description="Disordered" evidence="1">
    <location>
        <begin position="216"/>
        <end position="268"/>
    </location>
</feature>
<dbReference type="OrthoDB" id="5259949at2759"/>
<dbReference type="InParanoid" id="A0A1J7J917"/>
<feature type="region of interest" description="Disordered" evidence="1">
    <location>
        <begin position="51"/>
        <end position="70"/>
    </location>
</feature>
<feature type="compositionally biased region" description="Basic and acidic residues" evidence="1">
    <location>
        <begin position="220"/>
        <end position="229"/>
    </location>
</feature>
<evidence type="ECO:0000313" key="3">
    <source>
        <dbReference type="Proteomes" id="UP000182658"/>
    </source>
</evidence>
<dbReference type="EMBL" id="KV875097">
    <property type="protein sequence ID" value="OIW29785.1"/>
    <property type="molecule type" value="Genomic_DNA"/>
</dbReference>
<feature type="region of interest" description="Disordered" evidence="1">
    <location>
        <begin position="76"/>
        <end position="100"/>
    </location>
</feature>
<protein>
    <submittedName>
        <fullName evidence="2">Uncharacterized protein</fullName>
    </submittedName>
</protein>
<dbReference type="AlphaFoldDB" id="A0A1J7J917"/>
<evidence type="ECO:0000256" key="1">
    <source>
        <dbReference type="SAM" id="MobiDB-lite"/>
    </source>
</evidence>
<name>A0A1J7J917_9PEZI</name>
<sequence length="392" mass="43237">MDTPRVGISERDRELMLQVGASARQRRMDHVLNPYTHQDVLVDASDPRAGRGAGVLRSNGPSPSEYSVEVPDYRQNRHRTGRPAGRPADIVTRSGNDEGKYRGQRYVDTVSETSDVDLARLYRMETARKGVRADCRKAGKDHTIIPGPRSLTCTSCRQNHDCSTWEEVNGSSHKLLMAPLRCPPPRVGTPLRSPPGTMKPPPPLKDRAFATVTPLVMGNRDQRQRTRTPDDEDDQHSPISPIAVTKALPLPRGFSSRNPERAKPEIQTRQVSNEEILKTLVGIDPVGCFRDFGGEFGGGLMAPDDVGCVPAMSIIKELCRQPGEILRTDAKTAKVETATTDGSQDSEGWELGILEMYEGDDGDTLVHDRPPDVVPERARPPSSSRIRTVAWI</sequence>
<dbReference type="Proteomes" id="UP000182658">
    <property type="component" value="Unassembled WGS sequence"/>
</dbReference>
<accession>A0A1J7J917</accession>
<evidence type="ECO:0000313" key="2">
    <source>
        <dbReference type="EMBL" id="OIW29785.1"/>
    </source>
</evidence>
<keyword evidence="3" id="KW-1185">Reference proteome</keyword>
<gene>
    <name evidence="2" type="ORF">CONLIGDRAFT_714266</name>
</gene>